<evidence type="ECO:0000313" key="1">
    <source>
        <dbReference type="WBParaSite" id="HNAJ_0001140801-mRNA-1"/>
    </source>
</evidence>
<protein>
    <submittedName>
        <fullName evidence="1">Transmembrane protein</fullName>
    </submittedName>
</protein>
<organism evidence="1">
    <name type="scientific">Rodentolepis nana</name>
    <name type="common">Dwarf tapeworm</name>
    <name type="synonym">Hymenolepis nana</name>
    <dbReference type="NCBI Taxonomy" id="102285"/>
    <lineage>
        <taxon>Eukaryota</taxon>
        <taxon>Metazoa</taxon>
        <taxon>Spiralia</taxon>
        <taxon>Lophotrochozoa</taxon>
        <taxon>Platyhelminthes</taxon>
        <taxon>Cestoda</taxon>
        <taxon>Eucestoda</taxon>
        <taxon>Cyclophyllidea</taxon>
        <taxon>Hymenolepididae</taxon>
        <taxon>Rodentolepis</taxon>
    </lineage>
</organism>
<dbReference type="AlphaFoldDB" id="A0A158QJA7"/>
<proteinExistence type="predicted"/>
<name>A0A158QJA7_RODNA</name>
<sequence>LNFPHPSAKAHPISLRFAAVETRAFEPSILLVEISSKPLFPLWTFRQQNRLAPHQPPPLIISLLYFSLLRDADSLNPQTTTTISIKATAIINARTIIMVRDSDARLLQIKPHRRLIWMRLRLSRDFRDMLTSAITISAIDALAQFNHPISLDLALVAVAVEFSTVYAVF</sequence>
<dbReference type="WBParaSite" id="HNAJ_0001140801-mRNA-1">
    <property type="protein sequence ID" value="HNAJ_0001140801-mRNA-1"/>
    <property type="gene ID" value="HNAJ_0001140801"/>
</dbReference>
<reference evidence="1" key="1">
    <citation type="submission" date="2016-04" db="UniProtKB">
        <authorList>
            <consortium name="WormBaseParasite"/>
        </authorList>
    </citation>
    <scope>IDENTIFICATION</scope>
</reference>
<accession>A0A158QJA7</accession>